<keyword evidence="2" id="KW-1185">Reference proteome</keyword>
<dbReference type="EMBL" id="GL984378">
    <property type="protein sequence ID" value="EGR27260.1"/>
    <property type="molecule type" value="Genomic_DNA"/>
</dbReference>
<accession>G0R5K0</accession>
<sequence>MYFLQEQFFIFYQLESSLLQAQTINKYYERINNAKQIMKFQNQSPFLQKLKIYQKKCQNRILKKDQVHQKHQNIHFYIAKMQNKICKWKFQELKIQVHMMWNSSLILEIDKKKNYKNHQPQFQLENCLQMDQIIQLIPFVVQTLYRIQIIKGKQCSMFRVNLENQVNFKVELEKVVQIQKLVQINKIPKEQINNKIWCKVKEVYLNIVFLNKYYKIT</sequence>
<dbReference type="Proteomes" id="UP000008983">
    <property type="component" value="Unassembled WGS sequence"/>
</dbReference>
<reference evidence="1 2" key="1">
    <citation type="submission" date="2011-07" db="EMBL/GenBank/DDBJ databases">
        <authorList>
            <person name="Coyne R."/>
            <person name="Brami D."/>
            <person name="Johnson J."/>
            <person name="Hostetler J."/>
            <person name="Hannick L."/>
            <person name="Clark T."/>
            <person name="Cassidy-Hanley D."/>
            <person name="Inman J."/>
        </authorList>
    </citation>
    <scope>NUCLEOTIDE SEQUENCE [LARGE SCALE GENOMIC DNA]</scope>
    <source>
        <strain evidence="1 2">G5</strain>
    </source>
</reference>
<protein>
    <submittedName>
        <fullName evidence="1">Uncharacterized protein</fullName>
    </submittedName>
</protein>
<dbReference type="RefSeq" id="XP_004024144.1">
    <property type="nucleotide sequence ID" value="XM_004024095.1"/>
</dbReference>
<gene>
    <name evidence="1" type="ORF">IMG5_199400</name>
</gene>
<dbReference type="AlphaFoldDB" id="G0R5K0"/>
<name>G0R5K0_ICHMU</name>
<evidence type="ECO:0000313" key="2">
    <source>
        <dbReference type="Proteomes" id="UP000008983"/>
    </source>
</evidence>
<organism evidence="1 2">
    <name type="scientific">Ichthyophthirius multifiliis</name>
    <name type="common">White spot disease agent</name>
    <name type="synonym">Ich</name>
    <dbReference type="NCBI Taxonomy" id="5932"/>
    <lineage>
        <taxon>Eukaryota</taxon>
        <taxon>Sar</taxon>
        <taxon>Alveolata</taxon>
        <taxon>Ciliophora</taxon>
        <taxon>Intramacronucleata</taxon>
        <taxon>Oligohymenophorea</taxon>
        <taxon>Hymenostomatida</taxon>
        <taxon>Ophryoglenina</taxon>
        <taxon>Ichthyophthirius</taxon>
    </lineage>
</organism>
<evidence type="ECO:0000313" key="1">
    <source>
        <dbReference type="EMBL" id="EGR27260.1"/>
    </source>
</evidence>
<proteinExistence type="predicted"/>
<dbReference type="InParanoid" id="G0R5K0"/>
<dbReference type="GeneID" id="14903304"/>